<sequence length="118" mass="12612">MMFRIDPTATEPLFSQLVTQVHLAIAQGALQVGERLPAARDLAESLQLNVHTVLHAYQALRDEGVIELRRGRGAVVTGRAGADHSALLAAIEAVVREARALHLTPQATAALLKEAFSA</sequence>
<evidence type="ECO:0000256" key="3">
    <source>
        <dbReference type="ARBA" id="ARBA00023163"/>
    </source>
</evidence>
<dbReference type="AlphaFoldDB" id="A0A7W7SPW1"/>
<name>A0A7W7SPW1_9ACTN</name>
<dbReference type="InterPro" id="IPR000524">
    <property type="entry name" value="Tscrpt_reg_HTH_GntR"/>
</dbReference>
<comment type="caution">
    <text evidence="5">The sequence shown here is derived from an EMBL/GenBank/DDBJ whole genome shotgun (WGS) entry which is preliminary data.</text>
</comment>
<dbReference type="GO" id="GO:0003677">
    <property type="term" value="F:DNA binding"/>
    <property type="evidence" value="ECO:0007669"/>
    <property type="project" value="UniProtKB-KW"/>
</dbReference>
<dbReference type="EMBL" id="JACHJW010000001">
    <property type="protein sequence ID" value="MBB4958626.1"/>
    <property type="molecule type" value="Genomic_DNA"/>
</dbReference>
<organism evidence="5 6">
    <name type="scientific">Micromonospora polyrhachis</name>
    <dbReference type="NCBI Taxonomy" id="1282883"/>
    <lineage>
        <taxon>Bacteria</taxon>
        <taxon>Bacillati</taxon>
        <taxon>Actinomycetota</taxon>
        <taxon>Actinomycetes</taxon>
        <taxon>Micromonosporales</taxon>
        <taxon>Micromonosporaceae</taxon>
        <taxon>Micromonospora</taxon>
    </lineage>
</organism>
<gene>
    <name evidence="5" type="ORF">FHR38_002359</name>
</gene>
<dbReference type="SMART" id="SM00345">
    <property type="entry name" value="HTH_GNTR"/>
    <property type="match status" value="1"/>
</dbReference>
<evidence type="ECO:0000259" key="4">
    <source>
        <dbReference type="PROSITE" id="PS50949"/>
    </source>
</evidence>
<proteinExistence type="predicted"/>
<dbReference type="CDD" id="cd07377">
    <property type="entry name" value="WHTH_GntR"/>
    <property type="match status" value="1"/>
</dbReference>
<keyword evidence="3" id="KW-0804">Transcription</keyword>
<feature type="domain" description="HTH gntR-type" evidence="4">
    <location>
        <begin position="11"/>
        <end position="79"/>
    </location>
</feature>
<dbReference type="InterPro" id="IPR036390">
    <property type="entry name" value="WH_DNA-bd_sf"/>
</dbReference>
<dbReference type="GO" id="GO:0003700">
    <property type="term" value="F:DNA-binding transcription factor activity"/>
    <property type="evidence" value="ECO:0007669"/>
    <property type="project" value="InterPro"/>
</dbReference>
<accession>A0A7W7SPW1</accession>
<evidence type="ECO:0000256" key="2">
    <source>
        <dbReference type="ARBA" id="ARBA00023125"/>
    </source>
</evidence>
<dbReference type="PROSITE" id="PS50949">
    <property type="entry name" value="HTH_GNTR"/>
    <property type="match status" value="1"/>
</dbReference>
<evidence type="ECO:0000313" key="5">
    <source>
        <dbReference type="EMBL" id="MBB4958626.1"/>
    </source>
</evidence>
<protein>
    <submittedName>
        <fullName evidence="5">GntR family transcriptional regulator</fullName>
    </submittedName>
</protein>
<dbReference type="PANTHER" id="PTHR38445:SF7">
    <property type="entry name" value="GNTR-FAMILY TRANSCRIPTIONAL REGULATOR"/>
    <property type="match status" value="1"/>
</dbReference>
<dbReference type="PANTHER" id="PTHR38445">
    <property type="entry name" value="HTH-TYPE TRANSCRIPTIONAL REPRESSOR YTRA"/>
    <property type="match status" value="1"/>
</dbReference>
<dbReference type="Gene3D" id="1.10.10.10">
    <property type="entry name" value="Winged helix-like DNA-binding domain superfamily/Winged helix DNA-binding domain"/>
    <property type="match status" value="1"/>
</dbReference>
<dbReference type="SUPFAM" id="SSF46785">
    <property type="entry name" value="Winged helix' DNA-binding domain"/>
    <property type="match status" value="1"/>
</dbReference>
<dbReference type="Pfam" id="PF00392">
    <property type="entry name" value="GntR"/>
    <property type="match status" value="1"/>
</dbReference>
<keyword evidence="1" id="KW-0805">Transcription regulation</keyword>
<reference evidence="5 6" key="1">
    <citation type="submission" date="2020-08" db="EMBL/GenBank/DDBJ databases">
        <title>Sequencing the genomes of 1000 actinobacteria strains.</title>
        <authorList>
            <person name="Klenk H.-P."/>
        </authorList>
    </citation>
    <scope>NUCLEOTIDE SEQUENCE [LARGE SCALE GENOMIC DNA]</scope>
    <source>
        <strain evidence="5 6">DSM 45886</strain>
    </source>
</reference>
<keyword evidence="2" id="KW-0238">DNA-binding</keyword>
<evidence type="ECO:0000313" key="6">
    <source>
        <dbReference type="Proteomes" id="UP000578819"/>
    </source>
</evidence>
<dbReference type="InterPro" id="IPR036388">
    <property type="entry name" value="WH-like_DNA-bd_sf"/>
</dbReference>
<evidence type="ECO:0000256" key="1">
    <source>
        <dbReference type="ARBA" id="ARBA00023015"/>
    </source>
</evidence>
<keyword evidence="6" id="KW-1185">Reference proteome</keyword>
<dbReference type="Proteomes" id="UP000578819">
    <property type="component" value="Unassembled WGS sequence"/>
</dbReference>